<dbReference type="PANTHER" id="PTHR41774:SF1">
    <property type="entry name" value="NGG1P INTERACTING FACTOR NIF3"/>
    <property type="match status" value="1"/>
</dbReference>
<dbReference type="Proteomes" id="UP001212189">
    <property type="component" value="Chromosome"/>
</dbReference>
<keyword evidence="2" id="KW-1185">Reference proteome</keyword>
<dbReference type="SUPFAM" id="SSF102705">
    <property type="entry name" value="NIF3 (NGG1p interacting factor 3)-like"/>
    <property type="match status" value="1"/>
</dbReference>
<evidence type="ECO:0000313" key="2">
    <source>
        <dbReference type="Proteomes" id="UP001212189"/>
    </source>
</evidence>
<dbReference type="RefSeq" id="WP_269819077.1">
    <property type="nucleotide sequence ID" value="NZ_CP114976.1"/>
</dbReference>
<reference evidence="1 2" key="1">
    <citation type="submission" date="2022-12" db="EMBL/GenBank/DDBJ databases">
        <title>Coexistence and Characterization of a Novel Tigecycline Resistance gene tet(X) variant and blaNDM-1 in a Pseudomonas caeni Isolate of Chicken Origin.</title>
        <authorList>
            <person name="Lu X."/>
            <person name="Zhang L."/>
            <person name="Li R."/>
            <person name="Wang Z."/>
        </authorList>
    </citation>
    <scope>NUCLEOTIDE SEQUENCE [LARGE SCALE GENOMIC DNA]</scope>
    <source>
        <strain evidence="1 2">CE14</strain>
    </source>
</reference>
<accession>A0AAF0ALP0</accession>
<evidence type="ECO:0000313" key="1">
    <source>
        <dbReference type="EMBL" id="WBE26142.1"/>
    </source>
</evidence>
<gene>
    <name evidence="1" type="ORF">O6P33_04735</name>
</gene>
<sequence>MYALHFYVPASHLEVVKQAVFAVGAGKIGDYQNCCWQVLGEGQFKPMAGSQPFIGSQDRLEKVPEWRVEMVVAATHIQQAVAALKAAHPYEEPAYSVLSLVRF</sequence>
<dbReference type="EMBL" id="CP114976">
    <property type="protein sequence ID" value="WBE26142.1"/>
    <property type="molecule type" value="Genomic_DNA"/>
</dbReference>
<dbReference type="InterPro" id="IPR015867">
    <property type="entry name" value="N-reg_PII/ATP_PRibTrfase_C"/>
</dbReference>
<dbReference type="FunFam" id="3.30.70.120:FF:000006">
    <property type="entry name" value="GTP cyclohydrolase 1 type 2 homolog"/>
    <property type="match status" value="1"/>
</dbReference>
<dbReference type="Gene3D" id="3.30.70.120">
    <property type="match status" value="1"/>
</dbReference>
<organism evidence="1 2">
    <name type="scientific">Denitrificimonas caeni</name>
    <dbReference type="NCBI Taxonomy" id="521720"/>
    <lineage>
        <taxon>Bacteria</taxon>
        <taxon>Pseudomonadati</taxon>
        <taxon>Pseudomonadota</taxon>
        <taxon>Gammaproteobacteria</taxon>
        <taxon>Pseudomonadales</taxon>
        <taxon>Pseudomonadaceae</taxon>
        <taxon>Denitrificimonas</taxon>
    </lineage>
</organism>
<dbReference type="InterPro" id="IPR036069">
    <property type="entry name" value="DUF34/NIF3_sf"/>
</dbReference>
<dbReference type="AlphaFoldDB" id="A0AAF0ALP0"/>
<dbReference type="PANTHER" id="PTHR41774">
    <property type="match status" value="1"/>
</dbReference>
<name>A0AAF0ALP0_9GAMM</name>
<protein>
    <submittedName>
        <fullName evidence="1">NGG1p interacting factor NIF3</fullName>
    </submittedName>
</protein>
<proteinExistence type="predicted"/>
<dbReference type="KEGG" id="dce:O6P33_04735"/>